<comment type="caution">
    <text evidence="1">The sequence shown here is derived from an EMBL/GenBank/DDBJ whole genome shotgun (WGS) entry which is preliminary data.</text>
</comment>
<feature type="non-terminal residue" evidence="1">
    <location>
        <position position="45"/>
    </location>
</feature>
<evidence type="ECO:0000313" key="2">
    <source>
        <dbReference type="Proteomes" id="UP000805704"/>
    </source>
</evidence>
<organism evidence="1 2">
    <name type="scientific">Nibea albiflora</name>
    <name type="common">Yellow drum</name>
    <name type="synonym">Corvina albiflora</name>
    <dbReference type="NCBI Taxonomy" id="240163"/>
    <lineage>
        <taxon>Eukaryota</taxon>
        <taxon>Metazoa</taxon>
        <taxon>Chordata</taxon>
        <taxon>Craniata</taxon>
        <taxon>Vertebrata</taxon>
        <taxon>Euteleostomi</taxon>
        <taxon>Actinopterygii</taxon>
        <taxon>Neopterygii</taxon>
        <taxon>Teleostei</taxon>
        <taxon>Neoteleostei</taxon>
        <taxon>Acanthomorphata</taxon>
        <taxon>Eupercaria</taxon>
        <taxon>Sciaenidae</taxon>
        <taxon>Nibea</taxon>
    </lineage>
</organism>
<sequence>MNVNVTLTSVHSVSTGVFVITDVAIFFVSSEPNVTGFVRECGAGG</sequence>
<dbReference type="EMBL" id="CM024808">
    <property type="protein sequence ID" value="KAG8007119.1"/>
    <property type="molecule type" value="Genomic_DNA"/>
</dbReference>
<proteinExistence type="predicted"/>
<evidence type="ECO:0000313" key="1">
    <source>
        <dbReference type="EMBL" id="KAG8007119.1"/>
    </source>
</evidence>
<keyword evidence="2" id="KW-1185">Reference proteome</keyword>
<protein>
    <submittedName>
        <fullName evidence="1">Uncharacterized protein</fullName>
    </submittedName>
</protein>
<reference evidence="1" key="1">
    <citation type="submission" date="2020-04" db="EMBL/GenBank/DDBJ databases">
        <title>A chromosome-scale assembly and high-density genetic map of the yellow drum (Nibea albiflora) genome.</title>
        <authorList>
            <person name="Xu D."/>
            <person name="Zhang W."/>
            <person name="Chen R."/>
            <person name="Tan P."/>
            <person name="Wang L."/>
            <person name="Song H."/>
            <person name="Tian L."/>
            <person name="Zhu Q."/>
            <person name="Wang B."/>
        </authorList>
    </citation>
    <scope>NUCLEOTIDE SEQUENCE</scope>
    <source>
        <strain evidence="1">ZJHYS-2018</strain>
    </source>
</reference>
<dbReference type="Proteomes" id="UP000805704">
    <property type="component" value="Chromosome 20"/>
</dbReference>
<name>A0ACB7EYN9_NIBAL</name>
<gene>
    <name evidence="1" type="ORF">GBF38_023270</name>
</gene>
<accession>A0ACB7EYN9</accession>